<proteinExistence type="predicted"/>
<gene>
    <name evidence="1" type="ORF">A2892_01985</name>
</gene>
<evidence type="ECO:0000313" key="2">
    <source>
        <dbReference type="Proteomes" id="UP000176404"/>
    </source>
</evidence>
<accession>A0A1F8B9S4</accession>
<sequence>MKVIEFTGTPKSGKSALVKRLIDYLGEEKVSPVYEGYRMCPFKDKKGAHFEQQIWVIFSIVNKILEFKNSGTESKPEFLILDRGLWDQIVFINLLKEKGLITARQYRELSLFLKPFLSLTDLIFSFETDPQISQQRQKEEGKKPRFTLKDLTLMNKIAKDLLPPSTIHLDGSKTKEELLREIVKEVGL</sequence>
<name>A0A1F8B9S4_9BACT</name>
<dbReference type="STRING" id="1802517.A2892_01985"/>
<protein>
    <submittedName>
        <fullName evidence="1">Uncharacterized protein</fullName>
    </submittedName>
</protein>
<dbReference type="AlphaFoldDB" id="A0A1F8B9S4"/>
<dbReference type="SUPFAM" id="SSF52540">
    <property type="entry name" value="P-loop containing nucleoside triphosphate hydrolases"/>
    <property type="match status" value="1"/>
</dbReference>
<dbReference type="InterPro" id="IPR027417">
    <property type="entry name" value="P-loop_NTPase"/>
</dbReference>
<evidence type="ECO:0000313" key="1">
    <source>
        <dbReference type="EMBL" id="OGM60792.1"/>
    </source>
</evidence>
<organism evidence="1 2">
    <name type="scientific">Candidatus Woesebacteria bacterium RIFCSPLOWO2_01_FULL_39_10b</name>
    <dbReference type="NCBI Taxonomy" id="1802517"/>
    <lineage>
        <taxon>Bacteria</taxon>
        <taxon>Candidatus Woeseibacteriota</taxon>
    </lineage>
</organism>
<dbReference type="Gene3D" id="3.40.50.300">
    <property type="entry name" value="P-loop containing nucleotide triphosphate hydrolases"/>
    <property type="match status" value="1"/>
</dbReference>
<reference evidence="1 2" key="1">
    <citation type="journal article" date="2016" name="Nat. Commun.">
        <title>Thousands of microbial genomes shed light on interconnected biogeochemical processes in an aquifer system.</title>
        <authorList>
            <person name="Anantharaman K."/>
            <person name="Brown C.T."/>
            <person name="Hug L.A."/>
            <person name="Sharon I."/>
            <person name="Castelle C.J."/>
            <person name="Probst A.J."/>
            <person name="Thomas B.C."/>
            <person name="Singh A."/>
            <person name="Wilkins M.J."/>
            <person name="Karaoz U."/>
            <person name="Brodie E.L."/>
            <person name="Williams K.H."/>
            <person name="Hubbard S.S."/>
            <person name="Banfield J.F."/>
        </authorList>
    </citation>
    <scope>NUCLEOTIDE SEQUENCE [LARGE SCALE GENOMIC DNA]</scope>
</reference>
<dbReference type="Proteomes" id="UP000176404">
    <property type="component" value="Unassembled WGS sequence"/>
</dbReference>
<comment type="caution">
    <text evidence="1">The sequence shown here is derived from an EMBL/GenBank/DDBJ whole genome shotgun (WGS) entry which is preliminary data.</text>
</comment>
<dbReference type="EMBL" id="MGHD01000003">
    <property type="protein sequence ID" value="OGM60792.1"/>
    <property type="molecule type" value="Genomic_DNA"/>
</dbReference>